<evidence type="ECO:0000256" key="1">
    <source>
        <dbReference type="SAM" id="Phobius"/>
    </source>
</evidence>
<dbReference type="AlphaFoldDB" id="A0A418M8G0"/>
<evidence type="ECO:0000313" key="2">
    <source>
        <dbReference type="EMBL" id="RIV22382.1"/>
    </source>
</evidence>
<feature type="transmembrane region" description="Helical" evidence="1">
    <location>
        <begin position="132"/>
        <end position="151"/>
    </location>
</feature>
<protein>
    <submittedName>
        <fullName evidence="2">Uncharacterized protein</fullName>
    </submittedName>
</protein>
<feature type="transmembrane region" description="Helical" evidence="1">
    <location>
        <begin position="67"/>
        <end position="89"/>
    </location>
</feature>
<feature type="transmembrane region" description="Helical" evidence="1">
    <location>
        <begin position="36"/>
        <end position="55"/>
    </location>
</feature>
<organism evidence="2 3">
    <name type="scientific">Fibrisoma montanum</name>
    <dbReference type="NCBI Taxonomy" id="2305895"/>
    <lineage>
        <taxon>Bacteria</taxon>
        <taxon>Pseudomonadati</taxon>
        <taxon>Bacteroidota</taxon>
        <taxon>Cytophagia</taxon>
        <taxon>Cytophagales</taxon>
        <taxon>Spirosomataceae</taxon>
        <taxon>Fibrisoma</taxon>
    </lineage>
</organism>
<feature type="transmembrane region" description="Helical" evidence="1">
    <location>
        <begin position="227"/>
        <end position="249"/>
    </location>
</feature>
<gene>
    <name evidence="2" type="ORF">DYU11_15295</name>
</gene>
<keyword evidence="1" id="KW-0472">Membrane</keyword>
<evidence type="ECO:0000313" key="3">
    <source>
        <dbReference type="Proteomes" id="UP000283523"/>
    </source>
</evidence>
<name>A0A418M8G0_9BACT</name>
<comment type="caution">
    <text evidence="2">The sequence shown here is derived from an EMBL/GenBank/DDBJ whole genome shotgun (WGS) entry which is preliminary data.</text>
</comment>
<sequence length="362" mass="41953">MWYLLFLLSIGYNFHRYLLYYSNGALGKEGYQQTPFVWQVGKYILVAGVLSVIYINSRFTRRIPAKLLAVYALIGLILLINVGSVLLFGKVSTEELEYVVFALLVLPIGFIAKDELYPVADQIDRMLNITQYLLIASNLYVILGYLLFRRIPFHAYEGILMRFGGLWDDPNTFAIISVLMLGYALFKKQYVLAGFHIVNVLLTVSLNGYLLLITLVSYWFLNTPTNRLLRVVLFIGLLVLFALGVAYNLEYAVQIYEAKRESIEQHSSFYMDFYPIPLLQPIVFHETWFLSMNVNYFPFSVPFTVAALVVFVRFFLFKPKSLQRLMFILFFVTSLFLPFLYMFPVNFLAFLLLALYTKGIQF</sequence>
<keyword evidence="1" id="KW-0812">Transmembrane</keyword>
<feature type="transmembrane region" description="Helical" evidence="1">
    <location>
        <begin position="296"/>
        <end position="316"/>
    </location>
</feature>
<proteinExistence type="predicted"/>
<feature type="transmembrane region" description="Helical" evidence="1">
    <location>
        <begin position="198"/>
        <end position="221"/>
    </location>
</feature>
<dbReference type="EMBL" id="QXED01000004">
    <property type="protein sequence ID" value="RIV22382.1"/>
    <property type="molecule type" value="Genomic_DNA"/>
</dbReference>
<feature type="transmembrane region" description="Helical" evidence="1">
    <location>
        <begin position="171"/>
        <end position="186"/>
    </location>
</feature>
<feature type="transmembrane region" description="Helical" evidence="1">
    <location>
        <begin position="95"/>
        <end position="112"/>
    </location>
</feature>
<reference evidence="2 3" key="1">
    <citation type="submission" date="2018-08" db="EMBL/GenBank/DDBJ databases">
        <title>Fibrisoma montanum sp. nov., isolated from Danxia mountain soil.</title>
        <authorList>
            <person name="Huang Y."/>
        </authorList>
    </citation>
    <scope>NUCLEOTIDE SEQUENCE [LARGE SCALE GENOMIC DNA]</scope>
    <source>
        <strain evidence="2 3">HYT19</strain>
    </source>
</reference>
<accession>A0A418M8G0</accession>
<keyword evidence="3" id="KW-1185">Reference proteome</keyword>
<dbReference type="Proteomes" id="UP000283523">
    <property type="component" value="Unassembled WGS sequence"/>
</dbReference>
<feature type="transmembrane region" description="Helical" evidence="1">
    <location>
        <begin position="328"/>
        <end position="356"/>
    </location>
</feature>
<keyword evidence="1" id="KW-1133">Transmembrane helix</keyword>